<feature type="domain" description="CRAL-TRIO" evidence="2">
    <location>
        <begin position="90"/>
        <end position="241"/>
    </location>
</feature>
<keyword evidence="1" id="KW-0472">Membrane</keyword>
<evidence type="ECO:0000313" key="3">
    <source>
        <dbReference type="EMBL" id="AFP59905.1"/>
    </source>
</evidence>
<evidence type="ECO:0000256" key="1">
    <source>
        <dbReference type="SAM" id="Phobius"/>
    </source>
</evidence>
<accession>T1P923</accession>
<name>T1P923_MUSDO</name>
<dbReference type="VEuPathDB" id="VectorBase:MDOMA2_015098"/>
<feature type="transmembrane region" description="Helical" evidence="1">
    <location>
        <begin position="180"/>
        <end position="201"/>
    </location>
</feature>
<dbReference type="Pfam" id="PF00650">
    <property type="entry name" value="CRAL_TRIO"/>
    <property type="match status" value="1"/>
</dbReference>
<dbReference type="GO" id="GO:0016020">
    <property type="term" value="C:membrane"/>
    <property type="evidence" value="ECO:0007669"/>
    <property type="project" value="TreeGrafter"/>
</dbReference>
<reference evidence="3" key="1">
    <citation type="submission" date="2012-08" db="EMBL/GenBank/DDBJ databases">
        <title>Transcriptome of adult Musca domestica launches a platform for comparative house fly gene expression and characterization of differential gene expression among resistant and susceptible house flies.</title>
        <authorList>
            <person name="Liu N."/>
            <person name="Zhang L."/>
            <person name="Li M."/>
            <person name="Reid W."/>
        </authorList>
    </citation>
    <scope>NUCLEOTIDE SEQUENCE</scope>
    <source>
        <strain evidence="3">ALHF</strain>
        <tissue evidence="3">Whole body</tissue>
    </source>
</reference>
<proteinExistence type="evidence at transcript level"/>
<dbReference type="PANTHER" id="PTHR10174:SF234">
    <property type="entry name" value="SD01558P"/>
    <property type="match status" value="1"/>
</dbReference>
<dbReference type="Gene3D" id="1.10.8.20">
    <property type="entry name" value="N-terminal domain of phosphatidylinositol transfer protein sec14p"/>
    <property type="match status" value="1"/>
</dbReference>
<dbReference type="EMBL" id="KA645276">
    <property type="protein sequence ID" value="AFP59905.1"/>
    <property type="molecule type" value="mRNA"/>
</dbReference>
<dbReference type="GO" id="GO:1902936">
    <property type="term" value="F:phosphatidylinositol bisphosphate binding"/>
    <property type="evidence" value="ECO:0007669"/>
    <property type="project" value="TreeGrafter"/>
</dbReference>
<dbReference type="PRINTS" id="PR00180">
    <property type="entry name" value="CRETINALDHBP"/>
</dbReference>
<dbReference type="InterPro" id="IPR001251">
    <property type="entry name" value="CRAL-TRIO_dom"/>
</dbReference>
<keyword evidence="1" id="KW-0812">Transmembrane</keyword>
<dbReference type="VEuPathDB" id="VectorBase:MDOA008879"/>
<dbReference type="SUPFAM" id="SSF52087">
    <property type="entry name" value="CRAL/TRIO domain"/>
    <property type="match status" value="1"/>
</dbReference>
<protein>
    <submittedName>
        <fullName evidence="3">CRAL/TRIO domain protein</fullName>
    </submittedName>
</protein>
<dbReference type="PROSITE" id="PS50191">
    <property type="entry name" value="CRAL_TRIO"/>
    <property type="match status" value="1"/>
</dbReference>
<dbReference type="PANTHER" id="PTHR10174">
    <property type="entry name" value="ALPHA-TOCOPHEROL TRANSFER PROTEIN-RELATED"/>
    <property type="match status" value="1"/>
</dbReference>
<evidence type="ECO:0000259" key="2">
    <source>
        <dbReference type="PROSITE" id="PS50191"/>
    </source>
</evidence>
<keyword evidence="1" id="KW-1133">Transmembrane helix</keyword>
<dbReference type="AlphaFoldDB" id="T1P923"/>
<sequence>MLNSVITFTPQQLEKINDLRNLVEDSLNLSVGTDDIFLAKFLSFKNWHLERAYVAIHNYYDFKAENPDWMAHHHPAYFREQFLDVAARFVMPQPDKEGRPILIIKLVDVFEKYPNYLLDSAEMEDLIFESLLLLPQTQENGLTVIFDMTGFNLNFLPYVAPRITRMIHQKDKILPFKKRFVHFILGGAFISAITTLLMPLMHKEFKENTFNHDGKNFDKLRNMIGYANLPADYGGPETNKLDVNLLWNHIEKHSTYLYNLQQYHKRKRH</sequence>
<dbReference type="InterPro" id="IPR036273">
    <property type="entry name" value="CRAL/TRIO_N_dom_sf"/>
</dbReference>
<dbReference type="CDD" id="cd00170">
    <property type="entry name" value="SEC14"/>
    <property type="match status" value="1"/>
</dbReference>
<dbReference type="InterPro" id="IPR036865">
    <property type="entry name" value="CRAL-TRIO_dom_sf"/>
</dbReference>
<organism evidence="3">
    <name type="scientific">Musca domestica</name>
    <name type="common">House fly</name>
    <dbReference type="NCBI Taxonomy" id="7370"/>
    <lineage>
        <taxon>Eukaryota</taxon>
        <taxon>Metazoa</taxon>
        <taxon>Ecdysozoa</taxon>
        <taxon>Arthropoda</taxon>
        <taxon>Hexapoda</taxon>
        <taxon>Insecta</taxon>
        <taxon>Pterygota</taxon>
        <taxon>Neoptera</taxon>
        <taxon>Endopterygota</taxon>
        <taxon>Diptera</taxon>
        <taxon>Brachycera</taxon>
        <taxon>Muscomorpha</taxon>
        <taxon>Muscoidea</taxon>
        <taxon>Muscidae</taxon>
        <taxon>Musca</taxon>
    </lineage>
</organism>
<dbReference type="SUPFAM" id="SSF46938">
    <property type="entry name" value="CRAL/TRIO N-terminal domain"/>
    <property type="match status" value="1"/>
</dbReference>
<dbReference type="Gene3D" id="3.40.525.10">
    <property type="entry name" value="CRAL-TRIO lipid binding domain"/>
    <property type="match status" value="1"/>
</dbReference>